<name>A0A3L6EJZ1_MAIZE</name>
<dbReference type="Proteomes" id="UP000251960">
    <property type="component" value="Chromosome 5"/>
</dbReference>
<protein>
    <submittedName>
        <fullName evidence="1">Uncharacterized protein</fullName>
    </submittedName>
</protein>
<sequence>MSSNFRLGQDFDFSKNNFGSGFSSFLRRY</sequence>
<evidence type="ECO:0000313" key="2">
    <source>
        <dbReference type="Proteomes" id="UP000251960"/>
    </source>
</evidence>
<reference evidence="1 2" key="1">
    <citation type="journal article" date="2018" name="Nat. Genet.">
        <title>Extensive intraspecific gene order and gene structural variations between Mo17 and other maize genomes.</title>
        <authorList>
            <person name="Sun S."/>
            <person name="Zhou Y."/>
            <person name="Chen J."/>
            <person name="Shi J."/>
            <person name="Zhao H."/>
            <person name="Zhao H."/>
            <person name="Song W."/>
            <person name="Zhang M."/>
            <person name="Cui Y."/>
            <person name="Dong X."/>
            <person name="Liu H."/>
            <person name="Ma X."/>
            <person name="Jiao Y."/>
            <person name="Wang B."/>
            <person name="Wei X."/>
            <person name="Stein J.C."/>
            <person name="Glaubitz J.C."/>
            <person name="Lu F."/>
            <person name="Yu G."/>
            <person name="Liang C."/>
            <person name="Fengler K."/>
            <person name="Li B."/>
            <person name="Rafalski A."/>
            <person name="Schnable P.S."/>
            <person name="Ware D.H."/>
            <person name="Buckler E.S."/>
            <person name="Lai J."/>
        </authorList>
    </citation>
    <scope>NUCLEOTIDE SEQUENCE [LARGE SCALE GENOMIC DNA]</scope>
    <source>
        <strain evidence="2">cv. Missouri 17</strain>
        <tissue evidence="1">Seedling</tissue>
    </source>
</reference>
<dbReference type="EMBL" id="NCVQ01000006">
    <property type="protein sequence ID" value="PWZ20401.1"/>
    <property type="molecule type" value="Genomic_DNA"/>
</dbReference>
<accession>A0A3L6EJZ1</accession>
<organism evidence="1 2">
    <name type="scientific">Zea mays</name>
    <name type="common">Maize</name>
    <dbReference type="NCBI Taxonomy" id="4577"/>
    <lineage>
        <taxon>Eukaryota</taxon>
        <taxon>Viridiplantae</taxon>
        <taxon>Streptophyta</taxon>
        <taxon>Embryophyta</taxon>
        <taxon>Tracheophyta</taxon>
        <taxon>Spermatophyta</taxon>
        <taxon>Magnoliopsida</taxon>
        <taxon>Liliopsida</taxon>
        <taxon>Poales</taxon>
        <taxon>Poaceae</taxon>
        <taxon>PACMAD clade</taxon>
        <taxon>Panicoideae</taxon>
        <taxon>Andropogonodae</taxon>
        <taxon>Andropogoneae</taxon>
        <taxon>Tripsacinae</taxon>
        <taxon>Zea</taxon>
    </lineage>
</organism>
<gene>
    <name evidence="1" type="ORF">Zm00014a_031641</name>
</gene>
<comment type="caution">
    <text evidence="1">The sequence shown here is derived from an EMBL/GenBank/DDBJ whole genome shotgun (WGS) entry which is preliminary data.</text>
</comment>
<proteinExistence type="predicted"/>
<dbReference type="AlphaFoldDB" id="A0A3L6EJZ1"/>
<evidence type="ECO:0000313" key="1">
    <source>
        <dbReference type="EMBL" id="PWZ20401.1"/>
    </source>
</evidence>